<name>J9GJ94_9ZZZZ</name>
<dbReference type="PANTHER" id="PTHR34296:SF2">
    <property type="entry name" value="ABC TRANSPORTER GUANOSINE-BINDING PROTEIN NUPN"/>
    <property type="match status" value="1"/>
</dbReference>
<reference evidence="1" key="1">
    <citation type="journal article" date="2012" name="PLoS ONE">
        <title>Gene sets for utilization of primary and secondary nutrition supplies in the distal gut of endangered iberian lynx.</title>
        <authorList>
            <person name="Alcaide M."/>
            <person name="Messina E."/>
            <person name="Richter M."/>
            <person name="Bargiela R."/>
            <person name="Peplies J."/>
            <person name="Huws S.A."/>
            <person name="Newbold C.J."/>
            <person name="Golyshin P.N."/>
            <person name="Simon M.A."/>
            <person name="Lopez G."/>
            <person name="Yakimov M.M."/>
            <person name="Ferrer M."/>
        </authorList>
    </citation>
    <scope>NUCLEOTIDE SEQUENCE</scope>
</reference>
<dbReference type="Gene3D" id="3.40.50.2300">
    <property type="match status" value="1"/>
</dbReference>
<sequence length="126" mass="13367">NGGAEAAFEAGKGYFLGVDSDQEMTFNEDLAAITMTSGMKNIGNSLIWVFDELDKGNEHWGTEVTLGIAEGGVGLVTDKNFAKYASDECKAAIEAAEAGIVSGEIPVSSDFTDHDKVMELRDSVKP</sequence>
<organism evidence="1">
    <name type="scientific">gut metagenome</name>
    <dbReference type="NCBI Taxonomy" id="749906"/>
    <lineage>
        <taxon>unclassified sequences</taxon>
        <taxon>metagenomes</taxon>
        <taxon>organismal metagenomes</taxon>
    </lineage>
</organism>
<dbReference type="EMBL" id="AMCI01002699">
    <property type="protein sequence ID" value="EJX02063.1"/>
    <property type="molecule type" value="Genomic_DNA"/>
</dbReference>
<dbReference type="InterPro" id="IPR050957">
    <property type="entry name" value="BMP_lipoprotein"/>
</dbReference>
<feature type="non-terminal residue" evidence="1">
    <location>
        <position position="1"/>
    </location>
</feature>
<protein>
    <submittedName>
        <fullName evidence="1">Basic membrane protein</fullName>
    </submittedName>
</protein>
<comment type="caution">
    <text evidence="1">The sequence shown here is derived from an EMBL/GenBank/DDBJ whole genome shotgun (WGS) entry which is preliminary data.</text>
</comment>
<evidence type="ECO:0000313" key="1">
    <source>
        <dbReference type="EMBL" id="EJX02063.1"/>
    </source>
</evidence>
<dbReference type="AlphaFoldDB" id="J9GJ94"/>
<dbReference type="PANTHER" id="PTHR34296">
    <property type="entry name" value="TRANSCRIPTIONAL ACTIVATOR PROTEIN MED"/>
    <property type="match status" value="1"/>
</dbReference>
<proteinExistence type="predicted"/>
<gene>
    <name evidence="1" type="ORF">EVA_09833</name>
</gene>
<accession>J9GJ94</accession>